<dbReference type="GO" id="GO:0008519">
    <property type="term" value="F:ammonium channel activity"/>
    <property type="evidence" value="ECO:0007669"/>
    <property type="project" value="InterPro"/>
</dbReference>
<evidence type="ECO:0000259" key="12">
    <source>
        <dbReference type="PROSITE" id="PS50883"/>
    </source>
</evidence>
<dbReference type="SMART" id="SM00052">
    <property type="entry name" value="EAL"/>
    <property type="match status" value="1"/>
</dbReference>
<accession>K6YPM5</accession>
<dbReference type="PROSITE" id="PS50112">
    <property type="entry name" value="PAS"/>
    <property type="match status" value="1"/>
</dbReference>
<dbReference type="SMART" id="SM00091">
    <property type="entry name" value="PAS"/>
    <property type="match status" value="1"/>
</dbReference>
<keyword evidence="15" id="KW-1185">Reference proteome</keyword>
<dbReference type="eggNOG" id="COG0004">
    <property type="taxonomic scope" value="Bacteria"/>
</dbReference>
<dbReference type="SUPFAM" id="SSF55073">
    <property type="entry name" value="Nucleotide cyclase"/>
    <property type="match status" value="1"/>
</dbReference>
<dbReference type="Gene3D" id="3.30.70.270">
    <property type="match status" value="1"/>
</dbReference>
<proteinExistence type="inferred from homology"/>
<feature type="domain" description="PAS" evidence="10">
    <location>
        <begin position="456"/>
        <end position="521"/>
    </location>
</feature>
<dbReference type="Pfam" id="PF00909">
    <property type="entry name" value="Ammonium_transp"/>
    <property type="match status" value="1"/>
</dbReference>
<evidence type="ECO:0000256" key="3">
    <source>
        <dbReference type="ARBA" id="ARBA00005887"/>
    </source>
</evidence>
<keyword evidence="7 9" id="KW-0472">Membrane</keyword>
<dbReference type="eggNOG" id="COG5001">
    <property type="taxonomic scope" value="Bacteria"/>
</dbReference>
<evidence type="ECO:0000256" key="1">
    <source>
        <dbReference type="ARBA" id="ARBA00001946"/>
    </source>
</evidence>
<dbReference type="RefSeq" id="WP_008843095.1">
    <property type="nucleotide sequence ID" value="NZ_BAEN01000015.1"/>
</dbReference>
<dbReference type="Pfam" id="PF00563">
    <property type="entry name" value="EAL"/>
    <property type="match status" value="1"/>
</dbReference>
<feature type="domain" description="EAL" evidence="12">
    <location>
        <begin position="760"/>
        <end position="1013"/>
    </location>
</feature>
<dbReference type="InterPro" id="IPR052155">
    <property type="entry name" value="Biofilm_reg_signaling"/>
</dbReference>
<dbReference type="CDD" id="cd01949">
    <property type="entry name" value="GGDEF"/>
    <property type="match status" value="1"/>
</dbReference>
<dbReference type="PANTHER" id="PTHR44757">
    <property type="entry name" value="DIGUANYLATE CYCLASE DGCP"/>
    <property type="match status" value="1"/>
</dbReference>
<feature type="transmembrane region" description="Helical" evidence="9">
    <location>
        <begin position="155"/>
        <end position="175"/>
    </location>
</feature>
<protein>
    <submittedName>
        <fullName evidence="14">Diguanylate cyclase/phosphodiesterase with PAS/PAC sensor</fullName>
    </submittedName>
</protein>
<dbReference type="PROSITE" id="PS50113">
    <property type="entry name" value="PAC"/>
    <property type="match status" value="1"/>
</dbReference>
<dbReference type="InterPro" id="IPR000160">
    <property type="entry name" value="GGDEF_dom"/>
</dbReference>
<dbReference type="CDD" id="cd00130">
    <property type="entry name" value="PAS"/>
    <property type="match status" value="1"/>
</dbReference>
<dbReference type="SUPFAM" id="SSF111352">
    <property type="entry name" value="Ammonium transporter"/>
    <property type="match status" value="1"/>
</dbReference>
<evidence type="ECO:0000256" key="5">
    <source>
        <dbReference type="ARBA" id="ARBA00022692"/>
    </source>
</evidence>
<dbReference type="PROSITE" id="PS50887">
    <property type="entry name" value="GGDEF"/>
    <property type="match status" value="1"/>
</dbReference>
<dbReference type="OrthoDB" id="9816034at2"/>
<comment type="subcellular location">
    <subcellularLocation>
        <location evidence="2">Membrane</location>
        <topology evidence="2">Multi-pass membrane protein</topology>
    </subcellularLocation>
</comment>
<evidence type="ECO:0000256" key="9">
    <source>
        <dbReference type="SAM" id="Phobius"/>
    </source>
</evidence>
<dbReference type="InterPro" id="IPR001633">
    <property type="entry name" value="EAL_dom"/>
</dbReference>
<dbReference type="PANTHER" id="PTHR44757:SF2">
    <property type="entry name" value="BIOFILM ARCHITECTURE MAINTENANCE PROTEIN MBAA"/>
    <property type="match status" value="1"/>
</dbReference>
<evidence type="ECO:0000256" key="8">
    <source>
        <dbReference type="ARBA" id="ARBA00023177"/>
    </source>
</evidence>
<feature type="transmembrane region" description="Helical" evidence="9">
    <location>
        <begin position="6"/>
        <end position="24"/>
    </location>
</feature>
<dbReference type="Pfam" id="PF13426">
    <property type="entry name" value="PAS_9"/>
    <property type="match status" value="1"/>
</dbReference>
<dbReference type="NCBIfam" id="TIGR00836">
    <property type="entry name" value="amt"/>
    <property type="match status" value="1"/>
</dbReference>
<evidence type="ECO:0000256" key="7">
    <source>
        <dbReference type="ARBA" id="ARBA00023136"/>
    </source>
</evidence>
<organism evidence="14 15">
    <name type="scientific">Aliiglaciecola lipolytica E3</name>
    <dbReference type="NCBI Taxonomy" id="1127673"/>
    <lineage>
        <taxon>Bacteria</taxon>
        <taxon>Pseudomonadati</taxon>
        <taxon>Pseudomonadota</taxon>
        <taxon>Gammaproteobacteria</taxon>
        <taxon>Alteromonadales</taxon>
        <taxon>Alteromonadaceae</taxon>
        <taxon>Aliiglaciecola</taxon>
    </lineage>
</organism>
<evidence type="ECO:0000313" key="14">
    <source>
        <dbReference type="EMBL" id="GAC13275.1"/>
    </source>
</evidence>
<dbReference type="SUPFAM" id="SSF55785">
    <property type="entry name" value="PYP-like sensor domain (PAS domain)"/>
    <property type="match status" value="1"/>
</dbReference>
<dbReference type="InterPro" id="IPR029020">
    <property type="entry name" value="Ammonium/urea_transptr"/>
</dbReference>
<evidence type="ECO:0000313" key="15">
    <source>
        <dbReference type="Proteomes" id="UP000006334"/>
    </source>
</evidence>
<dbReference type="InterPro" id="IPR024041">
    <property type="entry name" value="NH4_transpt_AmtB-like_dom"/>
</dbReference>
<feature type="domain" description="PAC" evidence="11">
    <location>
        <begin position="534"/>
        <end position="586"/>
    </location>
</feature>
<evidence type="ECO:0000259" key="13">
    <source>
        <dbReference type="PROSITE" id="PS50887"/>
    </source>
</evidence>
<feature type="transmembrane region" description="Helical" evidence="9">
    <location>
        <begin position="45"/>
        <end position="65"/>
    </location>
</feature>
<dbReference type="InterPro" id="IPR043128">
    <property type="entry name" value="Rev_trsase/Diguanyl_cyclase"/>
</dbReference>
<dbReference type="AlphaFoldDB" id="K6YPM5"/>
<evidence type="ECO:0000256" key="4">
    <source>
        <dbReference type="ARBA" id="ARBA00022448"/>
    </source>
</evidence>
<dbReference type="InterPro" id="IPR029787">
    <property type="entry name" value="Nucleotide_cyclase"/>
</dbReference>
<dbReference type="Proteomes" id="UP000006334">
    <property type="component" value="Unassembled WGS sequence"/>
</dbReference>
<dbReference type="InterPro" id="IPR018047">
    <property type="entry name" value="Ammonium_transpt_CS"/>
</dbReference>
<dbReference type="GO" id="GO:0016020">
    <property type="term" value="C:membrane"/>
    <property type="evidence" value="ECO:0007669"/>
    <property type="project" value="UniProtKB-SubCell"/>
</dbReference>
<keyword evidence="4" id="KW-0813">Transport</keyword>
<comment type="similarity">
    <text evidence="3">Belongs to the ammonia transporter channel (TC 1.A.11.2) family.</text>
</comment>
<sequence>MTDNFWLLFSAMLVFLMQAGFLCLESGRTRSKNSINVAAKNIGDFIVSAGIFWLFGFGIMFGPSINGWFGVGDFVFGEDKAATQITFFLFQMMFCSTAATLTSGAIAERARFSSYMYITIILSAFIYPFVGHWVWAGGYNPDNSGWLQAMGFIDFAGSTVVHSVGGWVALASVLIVGPRIDRFKKNTKFPSGSNLPMAAMGTLLIWFGWFGFNGGSTLVFDAKVPVIILNTCLAAIWGGLIATLIHHKSQGFVDMGASLNGIIAGLVAVTASCHAVSPAEAAVIGAVSGLIVHYGTELMDYLKLDDALRVIPAHLFAGMWGTIAVALFGDPEKLGTGLSFLSQLGVQVFGIIVVGLFSFICCFLLLKWVNKFSPLRVSREDELTGLNISEHQASTELIDLLDDMQTHQNKGDFTLQVKEEPFTEVGQIARKYNEVISKVSKEMAQRESAISKFKISEKRKSAILDSSMDCIISIDWQGNIIEFNPAAERTFGCLKAEVVQQSFINNFALDKDIQKFNQSLKLQFVDASGLVLNRRREIMLKRAAGQTFPAEVTITISKLNNGQNNEFTLHLRDVTQQQKIKNRLNFLAYHDSLTHLSNRTHLVSELNFQVARAKKSSGIIALFFLDLDKFKKINDTLGHKTGDFLLCQVAERLKTACRENDVIARLGGDEFIVVMTGDLTEALITRKAENILSVMREPILLNGKNYQIATSIGVAISVNGDIETDELIQRADIAMYSAKFHGRDNFKLYTEKMGQKAQEEVSLERRIKQAIEKDEFSVAYQPKVKADKTVVSLEALIRWEQPELGLISPKEFIPIAEQSNLIVQIGEIMIDKVLGQLSEWIDLDSRVVPIAINISGRQLVAEDFVAHVEKKLTEHGINGEYLEFEITEGILIQDIENCIAVLNQLKALHIKVSIDDFGTGYSSLSYLKKLPLDILKIDRSFVNECDSKTEDAEICATIINLAKNLSLLTVAEGVETQSQFKTLQKMGCQLYQGYYFHLPQEAKHIHHLLNQPQALSVS</sequence>
<keyword evidence="8" id="KW-0924">Ammonia transport</keyword>
<dbReference type="InterPro" id="IPR035919">
    <property type="entry name" value="EAL_sf"/>
</dbReference>
<feature type="transmembrane region" description="Helical" evidence="9">
    <location>
        <begin position="307"/>
        <end position="328"/>
    </location>
</feature>
<dbReference type="PROSITE" id="PS50883">
    <property type="entry name" value="EAL"/>
    <property type="match status" value="1"/>
</dbReference>
<feature type="transmembrane region" description="Helical" evidence="9">
    <location>
        <begin position="114"/>
        <end position="135"/>
    </location>
</feature>
<dbReference type="SMART" id="SM00267">
    <property type="entry name" value="GGDEF"/>
    <property type="match status" value="1"/>
</dbReference>
<keyword evidence="5 9" id="KW-0812">Transmembrane</keyword>
<dbReference type="STRING" id="1127673.GLIP_0629"/>
<feature type="transmembrane region" description="Helical" evidence="9">
    <location>
        <begin position="348"/>
        <end position="369"/>
    </location>
</feature>
<dbReference type="EMBL" id="BAEN01000015">
    <property type="protein sequence ID" value="GAC13275.1"/>
    <property type="molecule type" value="Genomic_DNA"/>
</dbReference>
<dbReference type="InterPro" id="IPR000014">
    <property type="entry name" value="PAS"/>
</dbReference>
<evidence type="ECO:0000256" key="6">
    <source>
        <dbReference type="ARBA" id="ARBA00022989"/>
    </source>
</evidence>
<name>K6YPM5_9ALTE</name>
<dbReference type="InterPro" id="IPR001905">
    <property type="entry name" value="Ammonium_transpt"/>
</dbReference>
<feature type="transmembrane region" description="Helical" evidence="9">
    <location>
        <begin position="195"/>
        <end position="212"/>
    </location>
</feature>
<evidence type="ECO:0000259" key="11">
    <source>
        <dbReference type="PROSITE" id="PS50113"/>
    </source>
</evidence>
<dbReference type="FunFam" id="3.30.70.270:FF:000001">
    <property type="entry name" value="Diguanylate cyclase domain protein"/>
    <property type="match status" value="1"/>
</dbReference>
<feature type="transmembrane region" description="Helical" evidence="9">
    <location>
        <begin position="85"/>
        <end position="107"/>
    </location>
</feature>
<dbReference type="Gene3D" id="3.20.20.450">
    <property type="entry name" value="EAL domain"/>
    <property type="match status" value="1"/>
</dbReference>
<dbReference type="NCBIfam" id="TIGR00254">
    <property type="entry name" value="GGDEF"/>
    <property type="match status" value="1"/>
</dbReference>
<dbReference type="GO" id="GO:0003824">
    <property type="term" value="F:catalytic activity"/>
    <property type="evidence" value="ECO:0007669"/>
    <property type="project" value="UniProtKB-ARBA"/>
</dbReference>
<dbReference type="Gene3D" id="3.30.450.20">
    <property type="entry name" value="PAS domain"/>
    <property type="match status" value="1"/>
</dbReference>
<dbReference type="Gene3D" id="1.10.3430.10">
    <property type="entry name" value="Ammonium transporter AmtB like domains"/>
    <property type="match status" value="1"/>
</dbReference>
<evidence type="ECO:0000259" key="10">
    <source>
        <dbReference type="PROSITE" id="PS50112"/>
    </source>
</evidence>
<evidence type="ECO:0000256" key="2">
    <source>
        <dbReference type="ARBA" id="ARBA00004141"/>
    </source>
</evidence>
<comment type="caution">
    <text evidence="14">The sequence shown here is derived from an EMBL/GenBank/DDBJ whole genome shotgun (WGS) entry which is preliminary data.</text>
</comment>
<dbReference type="SUPFAM" id="SSF141868">
    <property type="entry name" value="EAL domain-like"/>
    <property type="match status" value="1"/>
</dbReference>
<dbReference type="Pfam" id="PF00990">
    <property type="entry name" value="GGDEF"/>
    <property type="match status" value="1"/>
</dbReference>
<dbReference type="InterPro" id="IPR035965">
    <property type="entry name" value="PAS-like_dom_sf"/>
</dbReference>
<dbReference type="InterPro" id="IPR000700">
    <property type="entry name" value="PAS-assoc_C"/>
</dbReference>
<keyword evidence="6 9" id="KW-1133">Transmembrane helix</keyword>
<dbReference type="PROSITE" id="PS01219">
    <property type="entry name" value="AMMONIUM_TRANSP"/>
    <property type="match status" value="1"/>
</dbReference>
<feature type="domain" description="GGDEF" evidence="13">
    <location>
        <begin position="618"/>
        <end position="751"/>
    </location>
</feature>
<gene>
    <name evidence="14" type="ORF">GLIP_0629</name>
</gene>
<dbReference type="CDD" id="cd01948">
    <property type="entry name" value="EAL"/>
    <property type="match status" value="1"/>
</dbReference>
<dbReference type="NCBIfam" id="TIGR00229">
    <property type="entry name" value="sensory_box"/>
    <property type="match status" value="1"/>
</dbReference>
<comment type="cofactor">
    <cofactor evidence="1">
        <name>Mg(2+)</name>
        <dbReference type="ChEBI" id="CHEBI:18420"/>
    </cofactor>
</comment>
<feature type="transmembrane region" description="Helical" evidence="9">
    <location>
        <begin position="224"/>
        <end position="245"/>
    </location>
</feature>
<reference evidence="14 15" key="1">
    <citation type="journal article" date="2017" name="Antonie Van Leeuwenhoek">
        <title>Rhizobium rhizosphaerae sp. nov., a novel species isolated from rice rhizosphere.</title>
        <authorList>
            <person name="Zhao J.J."/>
            <person name="Zhang J."/>
            <person name="Zhang R.J."/>
            <person name="Zhang C.W."/>
            <person name="Yin H.Q."/>
            <person name="Zhang X.X."/>
        </authorList>
    </citation>
    <scope>NUCLEOTIDE SEQUENCE [LARGE SCALE GENOMIC DNA]</scope>
    <source>
        <strain evidence="14 15">E3</strain>
    </source>
</reference>